<dbReference type="PROSITE" id="PS51832">
    <property type="entry name" value="HD_GYP"/>
    <property type="match status" value="1"/>
</dbReference>
<dbReference type="Pfam" id="PF13487">
    <property type="entry name" value="HD_5"/>
    <property type="match status" value="1"/>
</dbReference>
<feature type="transmembrane region" description="Helical" evidence="1">
    <location>
        <begin position="6"/>
        <end position="27"/>
    </location>
</feature>
<dbReference type="CDD" id="cd00077">
    <property type="entry name" value="HDc"/>
    <property type="match status" value="1"/>
</dbReference>
<dbReference type="InterPro" id="IPR037522">
    <property type="entry name" value="HD_GYP_dom"/>
</dbReference>
<dbReference type="Gene3D" id="1.10.3210.10">
    <property type="entry name" value="Hypothetical protein af1432"/>
    <property type="match status" value="1"/>
</dbReference>
<dbReference type="EMBL" id="CM001487">
    <property type="protein sequence ID" value="EIM56554.1"/>
    <property type="molecule type" value="Genomic_DNA"/>
</dbReference>
<sequence length="467" mass="53234">MTTTMIVYAVLYIGMSFFVSALANWHYFLKHRENTARKWLLVFLGGFPASCILPCSAAGILGFLHRRFFSHEGKICLYFVMVAVISIVYILTIHIYTKLLGIRHRIPVLMLYSSMTLVTNITNTMLPHMTSPKFVVLTILMNYLFLIICYLGKHRDFEEFIQNLEHLDKVNTRMHSIMIYMITILTYMYGIGVIMFRSVHKMNKWNSLQIGIAANALLALMITFAFIKTVLRQANGSIENRRLYRASKEATRHAIETQAQMLDSQEKVIEAFANILENKSPENGGHVRRVALYSEILAKEIGLSAEKAKTIRIASMMHDVGKILIPNEILEKKGSFSDDEYAIMKQHVLYGDQILKAARGSILDTARNIAREHHEHWDGKGYLLGLKGDEISIEAQIVAVADVFDALTSRRSYKHAWDIREAFAEILNGRGTQFSPRVVDAFMRSAVQFRRIRANMPDKNTSAVDSL</sequence>
<dbReference type="OrthoDB" id="176203at2"/>
<feature type="transmembrane region" description="Helical" evidence="1">
    <location>
        <begin position="177"/>
        <end position="196"/>
    </location>
</feature>
<proteinExistence type="predicted"/>
<reference evidence="3 4" key="2">
    <citation type="submission" date="2012-02" db="EMBL/GenBank/DDBJ databases">
        <title>Improved High-Quality Draft sequence of Eubacterium cellulosolvens 6.</title>
        <authorList>
            <consortium name="US DOE Joint Genome Institute"/>
            <person name="Lucas S."/>
            <person name="Han J."/>
            <person name="Lapidus A."/>
            <person name="Cheng J.-F."/>
            <person name="Goodwin L."/>
            <person name="Pitluck S."/>
            <person name="Peters L."/>
            <person name="Mikhailova N."/>
            <person name="Gu W."/>
            <person name="Detter J.C."/>
            <person name="Han C."/>
            <person name="Tapia R."/>
            <person name="Land M."/>
            <person name="Hauser L."/>
            <person name="Kyrpides N."/>
            <person name="Ivanova N."/>
            <person name="Pagani I."/>
            <person name="Johnson E."/>
            <person name="Mukhopadhyay B."/>
            <person name="Anderson I."/>
            <person name="Woyke T."/>
        </authorList>
    </citation>
    <scope>NUCLEOTIDE SEQUENCE [LARGE SCALE GENOMIC DNA]</scope>
    <source>
        <strain evidence="3 4">6</strain>
    </source>
</reference>
<accession>I5ARY1</accession>
<dbReference type="PANTHER" id="PTHR45228">
    <property type="entry name" value="CYCLIC DI-GMP PHOSPHODIESTERASE TM_0186-RELATED"/>
    <property type="match status" value="1"/>
</dbReference>
<dbReference type="AlphaFoldDB" id="I5ARY1"/>
<feature type="transmembrane region" description="Helical" evidence="1">
    <location>
        <begin position="39"/>
        <end position="65"/>
    </location>
</feature>
<evidence type="ECO:0000313" key="3">
    <source>
        <dbReference type="EMBL" id="EIM56554.1"/>
    </source>
</evidence>
<dbReference type="eggNOG" id="COG3437">
    <property type="taxonomic scope" value="Bacteria"/>
</dbReference>
<protein>
    <submittedName>
        <fullName evidence="3">Response regulator containing a CheY-like receiver domain and an HD-GYP domain</fullName>
    </submittedName>
</protein>
<evidence type="ECO:0000313" key="4">
    <source>
        <dbReference type="Proteomes" id="UP000005753"/>
    </source>
</evidence>
<evidence type="ECO:0000259" key="2">
    <source>
        <dbReference type="PROSITE" id="PS51832"/>
    </source>
</evidence>
<name>I5ARY1_EUBC6</name>
<feature type="transmembrane region" description="Helical" evidence="1">
    <location>
        <begin position="134"/>
        <end position="152"/>
    </location>
</feature>
<keyword evidence="4" id="KW-1185">Reference proteome</keyword>
<dbReference type="InterPro" id="IPR003607">
    <property type="entry name" value="HD/PDEase_dom"/>
</dbReference>
<evidence type="ECO:0000256" key="1">
    <source>
        <dbReference type="SAM" id="Phobius"/>
    </source>
</evidence>
<reference evidence="3 4" key="1">
    <citation type="submission" date="2010-08" db="EMBL/GenBank/DDBJ databases">
        <authorList>
            <consortium name="US DOE Joint Genome Institute (JGI-PGF)"/>
            <person name="Lucas S."/>
            <person name="Copeland A."/>
            <person name="Lapidus A."/>
            <person name="Cheng J.-F."/>
            <person name="Bruce D."/>
            <person name="Goodwin L."/>
            <person name="Pitluck S."/>
            <person name="Land M.L."/>
            <person name="Hauser L."/>
            <person name="Chang Y.-J."/>
            <person name="Anderson I.J."/>
            <person name="Johnson E."/>
            <person name="Mulhopadhyay B."/>
            <person name="Kyrpides N."/>
            <person name="Woyke T.J."/>
        </authorList>
    </citation>
    <scope>NUCLEOTIDE SEQUENCE [LARGE SCALE GENOMIC DNA]</scope>
    <source>
        <strain evidence="3 4">6</strain>
    </source>
</reference>
<dbReference type="STRING" id="633697.EubceDRAFT1_0716"/>
<feature type="transmembrane region" description="Helical" evidence="1">
    <location>
        <begin position="208"/>
        <end position="231"/>
    </location>
</feature>
<feature type="transmembrane region" description="Helical" evidence="1">
    <location>
        <begin position="77"/>
        <end position="96"/>
    </location>
</feature>
<dbReference type="SUPFAM" id="SSF109604">
    <property type="entry name" value="HD-domain/PDEase-like"/>
    <property type="match status" value="1"/>
</dbReference>
<organism evidence="3 4">
    <name type="scientific">Eubacterium cellulosolvens (strain ATCC 43171 / JCM 9499 / 6)</name>
    <name type="common">Cillobacterium cellulosolvens</name>
    <dbReference type="NCBI Taxonomy" id="633697"/>
    <lineage>
        <taxon>Bacteria</taxon>
        <taxon>Bacillati</taxon>
        <taxon>Bacillota</taxon>
        <taxon>Clostridia</taxon>
        <taxon>Eubacteriales</taxon>
        <taxon>Eubacteriaceae</taxon>
        <taxon>Eubacterium</taxon>
    </lineage>
</organism>
<keyword evidence="1" id="KW-1133">Transmembrane helix</keyword>
<dbReference type="InterPro" id="IPR052020">
    <property type="entry name" value="Cyclic_di-GMP/3'3'-cGAMP_PDE"/>
</dbReference>
<gene>
    <name evidence="3" type="ORF">EubceDRAFT1_0716</name>
</gene>
<dbReference type="Proteomes" id="UP000005753">
    <property type="component" value="Chromosome"/>
</dbReference>
<dbReference type="SMART" id="SM00471">
    <property type="entry name" value="HDc"/>
    <property type="match status" value="1"/>
</dbReference>
<keyword evidence="1" id="KW-0812">Transmembrane</keyword>
<feature type="domain" description="HD-GYP" evidence="2">
    <location>
        <begin position="261"/>
        <end position="458"/>
    </location>
</feature>
<feature type="transmembrane region" description="Helical" evidence="1">
    <location>
        <begin position="108"/>
        <end position="128"/>
    </location>
</feature>
<dbReference type="HOGENOM" id="CLU_046672_0_0_9"/>
<keyword evidence="1" id="KW-0472">Membrane</keyword>